<feature type="compositionally biased region" description="Low complexity" evidence="1">
    <location>
        <begin position="7"/>
        <end position="20"/>
    </location>
</feature>
<name>A0A0H2ZZN9_MYCA1</name>
<feature type="region of interest" description="Disordered" evidence="1">
    <location>
        <begin position="1"/>
        <end position="37"/>
    </location>
</feature>
<dbReference type="HOGENOM" id="CLU_3081988_0_0_11"/>
<sequence length="52" mass="5772">MSGLRFSTVVGDSGTVVDTGRAGQLRDRSRDRNRPRRNVFPDKYGVLVCTVC</sequence>
<dbReference type="Proteomes" id="UP000001574">
    <property type="component" value="Chromosome"/>
</dbReference>
<dbReference type="KEGG" id="mav:MAV_1488"/>
<accession>A0A0H2ZZN9</accession>
<dbReference type="EMBL" id="CP000479">
    <property type="protein sequence ID" value="ABK67792.1"/>
    <property type="molecule type" value="Genomic_DNA"/>
</dbReference>
<evidence type="ECO:0000256" key="1">
    <source>
        <dbReference type="SAM" id="MobiDB-lite"/>
    </source>
</evidence>
<proteinExistence type="predicted"/>
<evidence type="ECO:0000313" key="2">
    <source>
        <dbReference type="EMBL" id="ABK67792.1"/>
    </source>
</evidence>
<organism evidence="2 3">
    <name type="scientific">Mycobacterium avium (strain 104)</name>
    <dbReference type="NCBI Taxonomy" id="243243"/>
    <lineage>
        <taxon>Bacteria</taxon>
        <taxon>Bacillati</taxon>
        <taxon>Actinomycetota</taxon>
        <taxon>Actinomycetes</taxon>
        <taxon>Mycobacteriales</taxon>
        <taxon>Mycobacteriaceae</taxon>
        <taxon>Mycobacterium</taxon>
        <taxon>Mycobacterium avium complex (MAC)</taxon>
    </lineage>
</organism>
<protein>
    <submittedName>
        <fullName evidence="2">Uncharacterized protein</fullName>
    </submittedName>
</protein>
<gene>
    <name evidence="2" type="ordered locus">MAV_1488</name>
</gene>
<dbReference type="AlphaFoldDB" id="A0A0H2ZZN9"/>
<evidence type="ECO:0000313" key="3">
    <source>
        <dbReference type="Proteomes" id="UP000001574"/>
    </source>
</evidence>
<reference evidence="2 3" key="1">
    <citation type="submission" date="2006-10" db="EMBL/GenBank/DDBJ databases">
        <authorList>
            <person name="Fleischmann R.D."/>
            <person name="Dodson R.J."/>
            <person name="Haft D.H."/>
            <person name="Merkel J.S."/>
            <person name="Nelson W.C."/>
            <person name="Fraser C.M."/>
        </authorList>
    </citation>
    <scope>NUCLEOTIDE SEQUENCE [LARGE SCALE GENOMIC DNA]</scope>
    <source>
        <strain evidence="2 3">104</strain>
    </source>
</reference>